<proteinExistence type="predicted"/>
<dbReference type="GO" id="GO:0003676">
    <property type="term" value="F:nucleic acid binding"/>
    <property type="evidence" value="ECO:0007669"/>
    <property type="project" value="InterPro"/>
</dbReference>
<dbReference type="RefSeq" id="WP_127682736.1">
    <property type="nucleotide sequence ID" value="NZ_SACM01000002.1"/>
</dbReference>
<keyword evidence="2" id="KW-1185">Reference proteome</keyword>
<dbReference type="EMBL" id="SACM01000002">
    <property type="protein sequence ID" value="RVT86241.1"/>
    <property type="molecule type" value="Genomic_DNA"/>
</dbReference>
<accession>A0A3S2UHR7</accession>
<dbReference type="Proteomes" id="UP000288587">
    <property type="component" value="Unassembled WGS sequence"/>
</dbReference>
<dbReference type="Gene3D" id="3.40.1350.10">
    <property type="match status" value="1"/>
</dbReference>
<dbReference type="OrthoDB" id="6388379at2"/>
<protein>
    <recommendedName>
        <fullName evidence="3">PD(D/E)XK endonuclease domain-containing protein</fullName>
    </recommendedName>
</protein>
<name>A0A3S2UHR7_9BURK</name>
<evidence type="ECO:0000313" key="1">
    <source>
        <dbReference type="EMBL" id="RVT86241.1"/>
    </source>
</evidence>
<dbReference type="AlphaFoldDB" id="A0A3S2UHR7"/>
<evidence type="ECO:0000313" key="2">
    <source>
        <dbReference type="Proteomes" id="UP000288587"/>
    </source>
</evidence>
<dbReference type="InterPro" id="IPR011856">
    <property type="entry name" value="tRNA_endonuc-like_dom_sf"/>
</dbReference>
<gene>
    <name evidence="1" type="ORF">EOD73_09420</name>
</gene>
<organism evidence="1 2">
    <name type="scientific">Inhella crocodyli</name>
    <dbReference type="NCBI Taxonomy" id="2499851"/>
    <lineage>
        <taxon>Bacteria</taxon>
        <taxon>Pseudomonadati</taxon>
        <taxon>Pseudomonadota</taxon>
        <taxon>Betaproteobacteria</taxon>
        <taxon>Burkholderiales</taxon>
        <taxon>Sphaerotilaceae</taxon>
        <taxon>Inhella</taxon>
    </lineage>
</organism>
<reference evidence="1 2" key="1">
    <citation type="submission" date="2019-01" db="EMBL/GenBank/DDBJ databases">
        <authorList>
            <person name="Chen W.-M."/>
        </authorList>
    </citation>
    <scope>NUCLEOTIDE SEQUENCE [LARGE SCALE GENOMIC DNA]</scope>
    <source>
        <strain evidence="1 2">CCP-18</strain>
    </source>
</reference>
<sequence>MDPSASETPRKARRQDTSLESEGAEFLVLGNLLVEGIVAHKTYTNNPGYDLVAIDPERGTSARIQVKSRWRTGAEGFIIKNFDTDFVVVALLNRGSKDGKREIAPPEFYVLPAEEVRAASAAYQNAWGKLPLGRIPGFKDRLSDWGAIRAFLQREAR</sequence>
<evidence type="ECO:0008006" key="3">
    <source>
        <dbReference type="Google" id="ProtNLM"/>
    </source>
</evidence>
<comment type="caution">
    <text evidence="1">The sequence shown here is derived from an EMBL/GenBank/DDBJ whole genome shotgun (WGS) entry which is preliminary data.</text>
</comment>